<protein>
    <submittedName>
        <fullName evidence="2">Type IV toxin-antitoxin system AbiEi family antitoxin domain-containing protein</fullName>
    </submittedName>
</protein>
<comment type="caution">
    <text evidence="2">The sequence shown here is derived from an EMBL/GenBank/DDBJ whole genome shotgun (WGS) entry which is preliminary data.</text>
</comment>
<proteinExistence type="predicted"/>
<dbReference type="Proteomes" id="UP000717534">
    <property type="component" value="Unassembled WGS sequence"/>
</dbReference>
<keyword evidence="3" id="KW-1185">Reference proteome</keyword>
<organism evidence="2 3">
    <name type="scientific">Desulfotalea psychrophila</name>
    <dbReference type="NCBI Taxonomy" id="84980"/>
    <lineage>
        <taxon>Bacteria</taxon>
        <taxon>Pseudomonadati</taxon>
        <taxon>Thermodesulfobacteriota</taxon>
        <taxon>Desulfobulbia</taxon>
        <taxon>Desulfobulbales</taxon>
        <taxon>Desulfocapsaceae</taxon>
        <taxon>Desulfotalea</taxon>
    </lineage>
</organism>
<sequence length="206" mass="23185">MKCAKRNISASDKARHIIQQHGGVIRTAKAIQAGIHPRTLYQLRDEGLVEQLSRGVYRLSDQKSVSDPDLVIVATRIPQAVICLTSALFFHEMTTQIPHSVSIAIPKGSNTPRIDYPPISVHRFSKEAQQSGVTVHQIDNVPVKIFNPEKTLADCFKFRNKIGMDVVLEAIKFYKIRKDAKPAEILGYAKICRVEKQIRPYLESII</sequence>
<gene>
    <name evidence="2" type="ORF">JYU06_03100</name>
</gene>
<feature type="domain" description="AbiEi antitoxin N-terminal" evidence="1">
    <location>
        <begin position="15"/>
        <end position="59"/>
    </location>
</feature>
<evidence type="ECO:0000313" key="3">
    <source>
        <dbReference type="Proteomes" id="UP000717534"/>
    </source>
</evidence>
<evidence type="ECO:0000313" key="2">
    <source>
        <dbReference type="EMBL" id="MBN4068496.1"/>
    </source>
</evidence>
<dbReference type="EMBL" id="JAFITO010000019">
    <property type="protein sequence ID" value="MBN4068496.1"/>
    <property type="molecule type" value="Genomic_DNA"/>
</dbReference>
<evidence type="ECO:0000259" key="1">
    <source>
        <dbReference type="Pfam" id="PF13338"/>
    </source>
</evidence>
<reference evidence="2 3" key="1">
    <citation type="submission" date="2021-02" db="EMBL/GenBank/DDBJ databases">
        <title>Activity-based single-cell genomes from oceanic crustal fluid captures similar information to metagenomic and metatranscriptomic surveys with orders of magnitude less sampling.</title>
        <authorList>
            <person name="D'Angelo T.S."/>
            <person name="Orcutt B.N."/>
        </authorList>
    </citation>
    <scope>NUCLEOTIDE SEQUENCE [LARGE SCALE GENOMIC DNA]</scope>
    <source>
        <strain evidence="2">AH-315-G02</strain>
    </source>
</reference>
<dbReference type="InterPro" id="IPR025159">
    <property type="entry name" value="AbiEi_N"/>
</dbReference>
<name>A0ABS3ATS2_9BACT</name>
<accession>A0ABS3ATS2</accession>
<dbReference type="Pfam" id="PF13338">
    <property type="entry name" value="AbiEi_4"/>
    <property type="match status" value="1"/>
</dbReference>